<sequence>MQNFASKIFASLLSLIAWGTLIHLNNSNATCSSVFFNKNLKVECLTRLAIVFSKIDLQSEYHHIQVKVVTFIRLLSRYYGHYEFVVMPFGVTNAPKVFMDYMNNIFHPFLDRFVVVLIDDILVYFYTSEKHKGHVKAMLGVLKEKKLYTKLSKCKFWLGKGRSNKSGHCFTIGVHDKNYPTHDLELAKVVFALKICRHYLHGVRFDIFSDHKSLKYLFD</sequence>
<evidence type="ECO:0000256" key="2">
    <source>
        <dbReference type="ARBA" id="ARBA00022695"/>
    </source>
</evidence>
<dbReference type="CDD" id="cd01647">
    <property type="entry name" value="RT_LTR"/>
    <property type="match status" value="1"/>
</dbReference>
<keyword evidence="2" id="KW-0548">Nucleotidyltransferase</keyword>
<evidence type="ECO:0000259" key="9">
    <source>
        <dbReference type="Pfam" id="PF17917"/>
    </source>
</evidence>
<name>A0A371FF64_MUCPR</name>
<evidence type="ECO:0000259" key="8">
    <source>
        <dbReference type="Pfam" id="PF00078"/>
    </source>
</evidence>
<dbReference type="Pfam" id="PF00078">
    <property type="entry name" value="RVT_1"/>
    <property type="match status" value="1"/>
</dbReference>
<dbReference type="GO" id="GO:0003964">
    <property type="term" value="F:RNA-directed DNA polymerase activity"/>
    <property type="evidence" value="ECO:0007669"/>
    <property type="project" value="UniProtKB-KW"/>
</dbReference>
<dbReference type="SUPFAM" id="SSF56672">
    <property type="entry name" value="DNA/RNA polymerases"/>
    <property type="match status" value="1"/>
</dbReference>
<dbReference type="AlphaFoldDB" id="A0A371FF64"/>
<dbReference type="InterPro" id="IPR053134">
    <property type="entry name" value="RNA-dir_DNA_polymerase"/>
</dbReference>
<comment type="caution">
    <text evidence="10">The sequence shown here is derived from an EMBL/GenBank/DDBJ whole genome shotgun (WGS) entry which is preliminary data.</text>
</comment>
<evidence type="ECO:0000256" key="5">
    <source>
        <dbReference type="ARBA" id="ARBA00022801"/>
    </source>
</evidence>
<evidence type="ECO:0000256" key="3">
    <source>
        <dbReference type="ARBA" id="ARBA00022722"/>
    </source>
</evidence>
<evidence type="ECO:0008006" key="12">
    <source>
        <dbReference type="Google" id="ProtNLM"/>
    </source>
</evidence>
<dbReference type="GO" id="GO:0004519">
    <property type="term" value="F:endonuclease activity"/>
    <property type="evidence" value="ECO:0007669"/>
    <property type="project" value="UniProtKB-KW"/>
</dbReference>
<feature type="domain" description="Reverse transcriptase" evidence="8">
    <location>
        <begin position="46"/>
        <end position="165"/>
    </location>
</feature>
<evidence type="ECO:0000313" key="10">
    <source>
        <dbReference type="EMBL" id="RDX76954.1"/>
    </source>
</evidence>
<dbReference type="Pfam" id="PF17917">
    <property type="entry name" value="RT_RNaseH"/>
    <property type="match status" value="1"/>
</dbReference>
<feature type="chain" id="PRO_5016901423" description="Retrovirus-related Pol polyprotein from transposon 17.6" evidence="7">
    <location>
        <begin position="20"/>
        <end position="219"/>
    </location>
</feature>
<dbReference type="InterPro" id="IPR043502">
    <property type="entry name" value="DNA/RNA_pol_sf"/>
</dbReference>
<dbReference type="InterPro" id="IPR000477">
    <property type="entry name" value="RT_dom"/>
</dbReference>
<proteinExistence type="predicted"/>
<dbReference type="PANTHER" id="PTHR24559:SF447">
    <property type="entry name" value="RNA-DIRECTED DNA POLYMERASE HOMOLOG"/>
    <property type="match status" value="1"/>
</dbReference>
<evidence type="ECO:0000256" key="4">
    <source>
        <dbReference type="ARBA" id="ARBA00022759"/>
    </source>
</evidence>
<evidence type="ECO:0000256" key="1">
    <source>
        <dbReference type="ARBA" id="ARBA00022679"/>
    </source>
</evidence>
<evidence type="ECO:0000313" key="11">
    <source>
        <dbReference type="Proteomes" id="UP000257109"/>
    </source>
</evidence>
<evidence type="ECO:0000256" key="6">
    <source>
        <dbReference type="ARBA" id="ARBA00022918"/>
    </source>
</evidence>
<gene>
    <name evidence="10" type="ORF">CR513_42998</name>
</gene>
<keyword evidence="1" id="KW-0808">Transferase</keyword>
<dbReference type="Gene3D" id="3.30.70.270">
    <property type="match status" value="1"/>
</dbReference>
<keyword evidence="11" id="KW-1185">Reference proteome</keyword>
<protein>
    <recommendedName>
        <fullName evidence="12">Retrovirus-related Pol polyprotein from transposon 17.6</fullName>
    </recommendedName>
</protein>
<dbReference type="InterPro" id="IPR041373">
    <property type="entry name" value="RT_RNaseH"/>
</dbReference>
<accession>A0A371FF64</accession>
<keyword evidence="5" id="KW-0378">Hydrolase</keyword>
<feature type="domain" description="Reverse transcriptase RNase H-like" evidence="9">
    <location>
        <begin position="175"/>
        <end position="218"/>
    </location>
</feature>
<keyword evidence="7" id="KW-0732">Signal</keyword>
<dbReference type="PANTHER" id="PTHR24559">
    <property type="entry name" value="TRANSPOSON TY3-I GAG-POL POLYPROTEIN"/>
    <property type="match status" value="1"/>
</dbReference>
<dbReference type="OrthoDB" id="1701144at2759"/>
<dbReference type="Proteomes" id="UP000257109">
    <property type="component" value="Unassembled WGS sequence"/>
</dbReference>
<organism evidence="10 11">
    <name type="scientific">Mucuna pruriens</name>
    <name type="common">Velvet bean</name>
    <name type="synonym">Dolichos pruriens</name>
    <dbReference type="NCBI Taxonomy" id="157652"/>
    <lineage>
        <taxon>Eukaryota</taxon>
        <taxon>Viridiplantae</taxon>
        <taxon>Streptophyta</taxon>
        <taxon>Embryophyta</taxon>
        <taxon>Tracheophyta</taxon>
        <taxon>Spermatophyta</taxon>
        <taxon>Magnoliopsida</taxon>
        <taxon>eudicotyledons</taxon>
        <taxon>Gunneridae</taxon>
        <taxon>Pentapetalae</taxon>
        <taxon>rosids</taxon>
        <taxon>fabids</taxon>
        <taxon>Fabales</taxon>
        <taxon>Fabaceae</taxon>
        <taxon>Papilionoideae</taxon>
        <taxon>50 kb inversion clade</taxon>
        <taxon>NPAAA clade</taxon>
        <taxon>indigoferoid/millettioid clade</taxon>
        <taxon>Phaseoleae</taxon>
        <taxon>Mucuna</taxon>
    </lineage>
</organism>
<evidence type="ECO:0000256" key="7">
    <source>
        <dbReference type="SAM" id="SignalP"/>
    </source>
</evidence>
<feature type="signal peptide" evidence="7">
    <location>
        <begin position="1"/>
        <end position="19"/>
    </location>
</feature>
<reference evidence="10" key="1">
    <citation type="submission" date="2018-05" db="EMBL/GenBank/DDBJ databases">
        <title>Draft genome of Mucuna pruriens seed.</title>
        <authorList>
            <person name="Nnadi N.E."/>
            <person name="Vos R."/>
            <person name="Hasami M.H."/>
            <person name="Devisetty U.K."/>
            <person name="Aguiy J.C."/>
        </authorList>
    </citation>
    <scope>NUCLEOTIDE SEQUENCE [LARGE SCALE GENOMIC DNA]</scope>
    <source>
        <strain evidence="10">JCA_2017</strain>
    </source>
</reference>
<feature type="non-terminal residue" evidence="10">
    <location>
        <position position="1"/>
    </location>
</feature>
<dbReference type="EMBL" id="QJKJ01009328">
    <property type="protein sequence ID" value="RDX76954.1"/>
    <property type="molecule type" value="Genomic_DNA"/>
</dbReference>
<dbReference type="GO" id="GO:0016787">
    <property type="term" value="F:hydrolase activity"/>
    <property type="evidence" value="ECO:0007669"/>
    <property type="project" value="UniProtKB-KW"/>
</dbReference>
<dbReference type="Gene3D" id="3.10.10.10">
    <property type="entry name" value="HIV Type 1 Reverse Transcriptase, subunit A, domain 1"/>
    <property type="match status" value="1"/>
</dbReference>
<dbReference type="STRING" id="157652.A0A371FF64"/>
<keyword evidence="4" id="KW-0255">Endonuclease</keyword>
<keyword evidence="6" id="KW-0695">RNA-directed DNA polymerase</keyword>
<keyword evidence="3" id="KW-0540">Nuclease</keyword>
<dbReference type="InterPro" id="IPR043128">
    <property type="entry name" value="Rev_trsase/Diguanyl_cyclase"/>
</dbReference>